<gene>
    <name evidence="2" type="ORF">MCOR_2129</name>
</gene>
<keyword evidence="1" id="KW-0175">Coiled coil</keyword>
<evidence type="ECO:0000256" key="1">
    <source>
        <dbReference type="SAM" id="Coils"/>
    </source>
</evidence>
<proteinExistence type="predicted"/>
<keyword evidence="3" id="KW-1185">Reference proteome</keyword>
<dbReference type="EMBL" id="CACVKT020000425">
    <property type="protein sequence ID" value="CAC5359122.1"/>
    <property type="molecule type" value="Genomic_DNA"/>
</dbReference>
<sequence>MKDLYQLKEEGIDELLVYFEDFYEFIRERQTPDDKKLHKHNVLREFKGHKEGIKDLTHGKTVTTTSVSKFIFNHFDDYKVCHEIGTDISNCFFSEKTKTNTKTLLDLYKSVAEVDLNCFNDPEFREVYVPTLAINYRSLFIDQEWDKIILFETHYCNYLAKEKDNFETTIKRKWELLDYLKVVYAKTWTNNTRATIKRRISRQKAFEITQNIEVHGRQSHFPVIIESQLMKNLDFLWPDCVINVACVDTSLSKLSNALTIILSCIEDIEPKDISKHVSRFLNTRHNVNVSKIVFLSQDSLPNYTQENNDTAQTPVQVDFVETNTYKCDVCYTTFLPKPLSIKDFSIVQEWYLDVPLDVQILFQTFINKMSVRKSKHNDDLLTTKLDRLYGLYDAMLNTFNRTYIGILQQANTDELAMHFKSVTSVFSITNSTGISTSLIQAERKIEERTSNDLCYYNTYLKRYPLRYETQEGELENLVSLQECHLILMMDNLVRLITYSDPNPGKNRTGQVCTLPLTLQGLPKDNVITDKWHLENCNQTDRCLCKKTTTLTKNDFDLSLVSLKPDEKEVWDRFSQVLTWGNLSLWKRIRETNLIDIAPKSMMTEEEIEGEEEEIRDYEENEDNLSDLLDLELDELDMIQHDSIEPETTETIFLEAETSDHEDCTDPEEENLGSLLETANLLSYTSKLLHNEINDHDLSGIYELTMDEEELELLFGNMTLDNQTSRSNNSLTSADE</sequence>
<feature type="coiled-coil region" evidence="1">
    <location>
        <begin position="600"/>
        <end position="634"/>
    </location>
</feature>
<accession>A0A6J8A056</accession>
<evidence type="ECO:0000313" key="3">
    <source>
        <dbReference type="Proteomes" id="UP000507470"/>
    </source>
</evidence>
<dbReference type="Proteomes" id="UP000507470">
    <property type="component" value="Unassembled WGS sequence"/>
</dbReference>
<reference evidence="2 3" key="1">
    <citation type="submission" date="2020-06" db="EMBL/GenBank/DDBJ databases">
        <authorList>
            <person name="Li R."/>
            <person name="Bekaert M."/>
        </authorList>
    </citation>
    <scope>NUCLEOTIDE SEQUENCE [LARGE SCALE GENOMIC DNA]</scope>
    <source>
        <strain evidence="3">wild</strain>
    </source>
</reference>
<dbReference type="AlphaFoldDB" id="A0A6J8A056"/>
<evidence type="ECO:0000313" key="2">
    <source>
        <dbReference type="EMBL" id="CAC5359122.1"/>
    </source>
</evidence>
<name>A0A6J8A056_MYTCO</name>
<protein>
    <submittedName>
        <fullName evidence="2">Uncharacterized protein</fullName>
    </submittedName>
</protein>
<organism evidence="2 3">
    <name type="scientific">Mytilus coruscus</name>
    <name type="common">Sea mussel</name>
    <dbReference type="NCBI Taxonomy" id="42192"/>
    <lineage>
        <taxon>Eukaryota</taxon>
        <taxon>Metazoa</taxon>
        <taxon>Spiralia</taxon>
        <taxon>Lophotrochozoa</taxon>
        <taxon>Mollusca</taxon>
        <taxon>Bivalvia</taxon>
        <taxon>Autobranchia</taxon>
        <taxon>Pteriomorphia</taxon>
        <taxon>Mytilida</taxon>
        <taxon>Mytiloidea</taxon>
        <taxon>Mytilidae</taxon>
        <taxon>Mytilinae</taxon>
        <taxon>Mytilus</taxon>
    </lineage>
</organism>